<protein>
    <submittedName>
        <fullName evidence="2">Uncharacterized protein</fullName>
    </submittedName>
</protein>
<accession>A0A2A6BJX7</accession>
<name>A0A2A6BJX7_PRIPA</name>
<dbReference type="Proteomes" id="UP000005239">
    <property type="component" value="Unassembled WGS sequence"/>
</dbReference>
<sequence>MMKSKRRKETNCVDPRQYCDNKCCGKITPNPLQIAIYEKVRKVYLPSYIIKHQGKGFRRIEKSSAKINEEGKLIHDKKSKEGLNQPHFEDVRSTRKRSTNGKKRRRESDGEK</sequence>
<reference evidence="2" key="2">
    <citation type="submission" date="2022-06" db="UniProtKB">
        <authorList>
            <consortium name="EnsemblMetazoa"/>
        </authorList>
    </citation>
    <scope>IDENTIFICATION</scope>
    <source>
        <strain evidence="2">PS312</strain>
    </source>
</reference>
<dbReference type="AlphaFoldDB" id="A0A2A6BJX7"/>
<reference evidence="3" key="1">
    <citation type="journal article" date="2008" name="Nat. Genet.">
        <title>The Pristionchus pacificus genome provides a unique perspective on nematode lifestyle and parasitism.</title>
        <authorList>
            <person name="Dieterich C."/>
            <person name="Clifton S.W."/>
            <person name="Schuster L.N."/>
            <person name="Chinwalla A."/>
            <person name="Delehaunty K."/>
            <person name="Dinkelacker I."/>
            <person name="Fulton L."/>
            <person name="Fulton R."/>
            <person name="Godfrey J."/>
            <person name="Minx P."/>
            <person name="Mitreva M."/>
            <person name="Roeseler W."/>
            <person name="Tian H."/>
            <person name="Witte H."/>
            <person name="Yang S.P."/>
            <person name="Wilson R.K."/>
            <person name="Sommer R.J."/>
        </authorList>
    </citation>
    <scope>NUCLEOTIDE SEQUENCE [LARGE SCALE GENOMIC DNA]</scope>
    <source>
        <strain evidence="3">PS312</strain>
    </source>
</reference>
<evidence type="ECO:0000313" key="2">
    <source>
        <dbReference type="EnsemblMetazoa" id="PPA45152.1"/>
    </source>
</evidence>
<feature type="compositionally biased region" description="Basic and acidic residues" evidence="1">
    <location>
        <begin position="68"/>
        <end position="93"/>
    </location>
</feature>
<evidence type="ECO:0000313" key="3">
    <source>
        <dbReference type="Proteomes" id="UP000005239"/>
    </source>
</evidence>
<gene>
    <name evidence="2" type="primary">WBGene00283521</name>
</gene>
<evidence type="ECO:0000256" key="1">
    <source>
        <dbReference type="SAM" id="MobiDB-lite"/>
    </source>
</evidence>
<feature type="region of interest" description="Disordered" evidence="1">
    <location>
        <begin position="68"/>
        <end position="112"/>
    </location>
</feature>
<dbReference type="EnsemblMetazoa" id="PPA45152.1">
    <property type="protein sequence ID" value="PPA45152.1"/>
    <property type="gene ID" value="WBGene00283521"/>
</dbReference>
<feature type="compositionally biased region" description="Basic residues" evidence="1">
    <location>
        <begin position="94"/>
        <end position="105"/>
    </location>
</feature>
<keyword evidence="3" id="KW-1185">Reference proteome</keyword>
<organism evidence="2 3">
    <name type="scientific">Pristionchus pacificus</name>
    <name type="common">Parasitic nematode worm</name>
    <dbReference type="NCBI Taxonomy" id="54126"/>
    <lineage>
        <taxon>Eukaryota</taxon>
        <taxon>Metazoa</taxon>
        <taxon>Ecdysozoa</taxon>
        <taxon>Nematoda</taxon>
        <taxon>Chromadorea</taxon>
        <taxon>Rhabditida</taxon>
        <taxon>Rhabditina</taxon>
        <taxon>Diplogasteromorpha</taxon>
        <taxon>Diplogasteroidea</taxon>
        <taxon>Neodiplogasteridae</taxon>
        <taxon>Pristionchus</taxon>
    </lineage>
</organism>
<proteinExistence type="predicted"/>
<accession>A0A8R1V3U3</accession>